<dbReference type="Proteomes" id="UP000031656">
    <property type="component" value="Chromosome"/>
</dbReference>
<dbReference type="KEGG" id="goy:GLS_c08200"/>
<reference evidence="2 3" key="1">
    <citation type="journal article" date="2015" name="Appl. Microbiol. Biotechnol.">
        <title>The consequence of an additional NADH dehydrogenase paralog on the growth of Gluconobacter oxydans DSM3504.</title>
        <authorList>
            <person name="Kostner D."/>
            <person name="Luchterhand B."/>
            <person name="Junker A."/>
            <person name="Volland S."/>
            <person name="Daniel R."/>
            <person name="Buchs J."/>
            <person name="Liebl W."/>
            <person name="Ehrenreich A."/>
        </authorList>
    </citation>
    <scope>NUCLEOTIDE SEQUENCE [LARGE SCALE GENOMIC DNA]</scope>
    <source>
        <strain evidence="2">DSM 3504</strain>
    </source>
</reference>
<dbReference type="HOGENOM" id="CLU_2584785_0_0_5"/>
<sequence length="80" mass="8855">MTKQSPAHATAIPQAEAKKSCCSKMKTCCQKATRAREIGLAGMTAMATFGPKRFRPYFQQILAVIAVVTATVEFFRKRKD</sequence>
<keyword evidence="1" id="KW-0472">Membrane</keyword>
<evidence type="ECO:0008006" key="4">
    <source>
        <dbReference type="Google" id="ProtNLM"/>
    </source>
</evidence>
<dbReference type="EMBL" id="CP004373">
    <property type="protein sequence ID" value="AHK70733.1"/>
    <property type="molecule type" value="Genomic_DNA"/>
</dbReference>
<proteinExistence type="predicted"/>
<accession>A0A067Z2L7</accession>
<dbReference type="GeneID" id="56905051"/>
<keyword evidence="1" id="KW-1133">Transmembrane helix</keyword>
<dbReference type="RefSeq" id="WP_041111340.1">
    <property type="nucleotide sequence ID" value="NZ_CP004373.1"/>
</dbReference>
<organism evidence="2 3">
    <name type="scientific">Gluconobacter oxydans DSM 3504</name>
    <dbReference type="NCBI Taxonomy" id="1288313"/>
    <lineage>
        <taxon>Bacteria</taxon>
        <taxon>Pseudomonadati</taxon>
        <taxon>Pseudomonadota</taxon>
        <taxon>Alphaproteobacteria</taxon>
        <taxon>Acetobacterales</taxon>
        <taxon>Acetobacteraceae</taxon>
        <taxon>Gluconobacter</taxon>
    </lineage>
</organism>
<feature type="transmembrane region" description="Helical" evidence="1">
    <location>
        <begin position="57"/>
        <end position="75"/>
    </location>
</feature>
<keyword evidence="1" id="KW-0812">Transmembrane</keyword>
<evidence type="ECO:0000313" key="3">
    <source>
        <dbReference type="Proteomes" id="UP000031656"/>
    </source>
</evidence>
<evidence type="ECO:0000313" key="2">
    <source>
        <dbReference type="EMBL" id="AHK70733.1"/>
    </source>
</evidence>
<gene>
    <name evidence="2" type="ORF">GLS_c08200</name>
</gene>
<name>A0A067Z2L7_GLUOY</name>
<evidence type="ECO:0000256" key="1">
    <source>
        <dbReference type="SAM" id="Phobius"/>
    </source>
</evidence>
<dbReference type="AlphaFoldDB" id="A0A067Z2L7"/>
<protein>
    <recommendedName>
        <fullName evidence="4">Transmembrane protein</fullName>
    </recommendedName>
</protein>